<protein>
    <submittedName>
        <fullName evidence="2">DUF1269 domain-containing protein</fullName>
    </submittedName>
</protein>
<evidence type="ECO:0000313" key="3">
    <source>
        <dbReference type="Proteomes" id="UP000820669"/>
    </source>
</evidence>
<dbReference type="Pfam" id="PF06897">
    <property type="entry name" value="DUF1269"/>
    <property type="match status" value="1"/>
</dbReference>
<dbReference type="Proteomes" id="UP000820669">
    <property type="component" value="Unassembled WGS sequence"/>
</dbReference>
<comment type="caution">
    <text evidence="2">The sequence shown here is derived from an EMBL/GenBank/DDBJ whole genome shotgun (WGS) entry which is preliminary data.</text>
</comment>
<evidence type="ECO:0000256" key="1">
    <source>
        <dbReference type="SAM" id="Phobius"/>
    </source>
</evidence>
<accession>A0ABX1SI06</accession>
<keyword evidence="1" id="KW-0812">Transmembrane</keyword>
<feature type="transmembrane region" description="Helical" evidence="1">
    <location>
        <begin position="68"/>
        <end position="99"/>
    </location>
</feature>
<organism evidence="2 3">
    <name type="scientific">Pseudonocardia acidicola</name>
    <dbReference type="NCBI Taxonomy" id="2724939"/>
    <lineage>
        <taxon>Bacteria</taxon>
        <taxon>Bacillati</taxon>
        <taxon>Actinomycetota</taxon>
        <taxon>Actinomycetes</taxon>
        <taxon>Pseudonocardiales</taxon>
        <taxon>Pseudonocardiaceae</taxon>
        <taxon>Pseudonocardia</taxon>
    </lineage>
</organism>
<keyword evidence="1" id="KW-0472">Membrane</keyword>
<keyword evidence="3" id="KW-1185">Reference proteome</keyword>
<dbReference type="InterPro" id="IPR009200">
    <property type="entry name" value="DUF1269_membrane"/>
</dbReference>
<name>A0ABX1SI06_9PSEU</name>
<sequence>MSSKDETVRVLAASYDSVEEAEADYEAVKKLYEIAGTGHHFDAAVIQRDESGKSHVVRKHEQPTRHGALVGLAIGAVSAILPGIGLLAGGALGAGIGALTGHLRGGLSNKDLKQLGEVLDSGQAGLVVVYASNDADQVKANVKAVKKYISEELDANAEELAGQIKAAEHA</sequence>
<gene>
    <name evidence="2" type="ORF">HF526_28460</name>
</gene>
<evidence type="ECO:0000313" key="2">
    <source>
        <dbReference type="EMBL" id="NMI01202.1"/>
    </source>
</evidence>
<dbReference type="EMBL" id="JAAXLA010000077">
    <property type="protein sequence ID" value="NMI01202.1"/>
    <property type="molecule type" value="Genomic_DNA"/>
</dbReference>
<proteinExistence type="predicted"/>
<keyword evidence="1" id="KW-1133">Transmembrane helix</keyword>
<reference evidence="2 3" key="1">
    <citation type="submission" date="2020-04" db="EMBL/GenBank/DDBJ databases">
        <authorList>
            <person name="Klaysubun C."/>
            <person name="Duangmal K."/>
            <person name="Lipun K."/>
        </authorList>
    </citation>
    <scope>NUCLEOTIDE SEQUENCE [LARGE SCALE GENOMIC DNA]</scope>
    <source>
        <strain evidence="2 3">K10HN5</strain>
    </source>
</reference>
<dbReference type="RefSeq" id="WP_169384663.1">
    <property type="nucleotide sequence ID" value="NZ_JAAXLA010000077.1"/>
</dbReference>